<keyword evidence="8" id="KW-1133">Transmembrane helix</keyword>
<evidence type="ECO:0000313" key="11">
    <source>
        <dbReference type="Proteomes" id="UP000694888"/>
    </source>
</evidence>
<reference evidence="12" key="1">
    <citation type="submission" date="2025-08" db="UniProtKB">
        <authorList>
            <consortium name="RefSeq"/>
        </authorList>
    </citation>
    <scope>IDENTIFICATION</scope>
</reference>
<evidence type="ECO:0000256" key="10">
    <source>
        <dbReference type="ARBA" id="ARBA00023136"/>
    </source>
</evidence>
<evidence type="ECO:0000256" key="3">
    <source>
        <dbReference type="ARBA" id="ARBA00022448"/>
    </source>
</evidence>
<protein>
    <submittedName>
        <fullName evidence="12">Uncharacterized protein LOC101846269</fullName>
    </submittedName>
</protein>
<dbReference type="PANTHER" id="PTHR13099">
    <property type="entry name" value="NADH-UBIQUINONE OXIDOREDUCTASE SUBUNIT B14.5B"/>
    <property type="match status" value="1"/>
</dbReference>
<dbReference type="PANTHER" id="PTHR13099:SF0">
    <property type="entry name" value="NADH DEHYDROGENASE [UBIQUINONE] 1 SUBUNIT C2-RELATED"/>
    <property type="match status" value="1"/>
</dbReference>
<keyword evidence="6" id="KW-0999">Mitochondrion inner membrane</keyword>
<comment type="subcellular location">
    <subcellularLocation>
        <location evidence="1">Mitochondrion inner membrane</location>
        <topology evidence="1">Single-pass membrane protein</topology>
        <orientation evidence="1">Matrix side</orientation>
    </subcellularLocation>
</comment>
<gene>
    <name evidence="12" type="primary">LOC101846269</name>
</gene>
<keyword evidence="11" id="KW-1185">Reference proteome</keyword>
<keyword evidence="7" id="KW-0249">Electron transport</keyword>
<keyword evidence="3" id="KW-0813">Transport</keyword>
<evidence type="ECO:0000256" key="7">
    <source>
        <dbReference type="ARBA" id="ARBA00022982"/>
    </source>
</evidence>
<evidence type="ECO:0000256" key="9">
    <source>
        <dbReference type="ARBA" id="ARBA00023128"/>
    </source>
</evidence>
<dbReference type="InterPro" id="IPR009423">
    <property type="entry name" value="NDUC2"/>
</dbReference>
<comment type="similarity">
    <text evidence="2">Belongs to the complex I NDUFC2 subunit family.</text>
</comment>
<name>A0ABM0JFC0_APLCA</name>
<evidence type="ECO:0000256" key="4">
    <source>
        <dbReference type="ARBA" id="ARBA00022660"/>
    </source>
</evidence>
<dbReference type="Pfam" id="PF06374">
    <property type="entry name" value="NDUF_C2"/>
    <property type="match status" value="1"/>
</dbReference>
<evidence type="ECO:0000256" key="2">
    <source>
        <dbReference type="ARBA" id="ARBA00008674"/>
    </source>
</evidence>
<organism evidence="11 12">
    <name type="scientific">Aplysia californica</name>
    <name type="common">California sea hare</name>
    <dbReference type="NCBI Taxonomy" id="6500"/>
    <lineage>
        <taxon>Eukaryota</taxon>
        <taxon>Metazoa</taxon>
        <taxon>Spiralia</taxon>
        <taxon>Lophotrochozoa</taxon>
        <taxon>Mollusca</taxon>
        <taxon>Gastropoda</taxon>
        <taxon>Heterobranchia</taxon>
        <taxon>Euthyneura</taxon>
        <taxon>Tectipleura</taxon>
        <taxon>Aplysiida</taxon>
        <taxon>Aplysioidea</taxon>
        <taxon>Aplysiidae</taxon>
        <taxon>Aplysia</taxon>
    </lineage>
</organism>
<evidence type="ECO:0000313" key="12">
    <source>
        <dbReference type="RefSeq" id="XP_005092401.1"/>
    </source>
</evidence>
<dbReference type="GeneID" id="101846269"/>
<keyword evidence="4" id="KW-0679">Respiratory chain</keyword>
<dbReference type="RefSeq" id="XP_005092401.1">
    <property type="nucleotide sequence ID" value="XM_005092344.3"/>
</dbReference>
<sequence>MVGPEISRRLPVIDGAKVSLMQAMNAGMFLGVSFLHNYLSRRPPTASVVKHVAAVLGGLYVGTKADEFLENRRNTRVLVLEDYISKHPEDFPLVQPKKYGDVLYSWQPCR</sequence>
<evidence type="ECO:0000256" key="1">
    <source>
        <dbReference type="ARBA" id="ARBA00004298"/>
    </source>
</evidence>
<keyword evidence="9" id="KW-0496">Mitochondrion</keyword>
<evidence type="ECO:0000256" key="5">
    <source>
        <dbReference type="ARBA" id="ARBA00022692"/>
    </source>
</evidence>
<proteinExistence type="inferred from homology"/>
<accession>A0ABM0JFC0</accession>
<evidence type="ECO:0000256" key="6">
    <source>
        <dbReference type="ARBA" id="ARBA00022792"/>
    </source>
</evidence>
<keyword evidence="5" id="KW-0812">Transmembrane</keyword>
<keyword evidence="10" id="KW-0472">Membrane</keyword>
<dbReference type="Proteomes" id="UP000694888">
    <property type="component" value="Unplaced"/>
</dbReference>
<evidence type="ECO:0000256" key="8">
    <source>
        <dbReference type="ARBA" id="ARBA00022989"/>
    </source>
</evidence>